<dbReference type="InterPro" id="IPR012859">
    <property type="entry name" value="Pilin_N_archaeal"/>
</dbReference>
<evidence type="ECO:0000313" key="4">
    <source>
        <dbReference type="Proteomes" id="UP000000663"/>
    </source>
</evidence>
<dbReference type="InterPro" id="IPR013373">
    <property type="entry name" value="Flagellin/pilin_N_arc"/>
</dbReference>
<proteinExistence type="predicted"/>
<protein>
    <recommendedName>
        <fullName evidence="2">Archaeal Type IV pilin N-terminal domain-containing protein</fullName>
    </recommendedName>
</protein>
<evidence type="ECO:0000256" key="1">
    <source>
        <dbReference type="SAM" id="Phobius"/>
    </source>
</evidence>
<accession>Q0W8V7</accession>
<dbReference type="EMBL" id="AM114193">
    <property type="protein sequence ID" value="CAJ35186.1"/>
    <property type="molecule type" value="Genomic_DNA"/>
</dbReference>
<dbReference type="KEGG" id="rci:LRC183"/>
<dbReference type="Proteomes" id="UP000000663">
    <property type="component" value="Chromosome"/>
</dbReference>
<gene>
    <name evidence="3" type="ORF">LRC183</name>
</gene>
<keyword evidence="4" id="KW-1185">Reference proteome</keyword>
<sequence length="142" mass="14530">MVEIYMVKKFAKNDEGVSAVIGVILMVAITVILAAVIAAFVFSMSNGVSKPYTVGITIKKTTSGDVLITNVGGPDVGQMQSVTVSYQPSGSTVVGPTDATTELKDVGGSYTIDGTSAPTPTHVIVTATFADGKTQVIGEADV</sequence>
<dbReference type="NCBIfam" id="TIGR02537">
    <property type="entry name" value="arch_flag_Nterm"/>
    <property type="match status" value="1"/>
</dbReference>
<evidence type="ECO:0000259" key="2">
    <source>
        <dbReference type="Pfam" id="PF07790"/>
    </source>
</evidence>
<keyword evidence="1" id="KW-1133">Transmembrane helix</keyword>
<name>Q0W8V7_METAR</name>
<dbReference type="PATRIC" id="fig|351160.9.peg.3073"/>
<dbReference type="eggNOG" id="arCOG02423">
    <property type="taxonomic scope" value="Archaea"/>
</dbReference>
<reference evidence="3 4" key="1">
    <citation type="journal article" date="2006" name="Science">
        <title>Genome of rice cluster I archaea -- the key methane producers in the rice rhizosphere.</title>
        <authorList>
            <person name="Erkel C."/>
            <person name="Kube M."/>
            <person name="Reinhardt R."/>
            <person name="Liesack W."/>
        </authorList>
    </citation>
    <scope>NUCLEOTIDE SEQUENCE [LARGE SCALE GENOMIC DNA]</scope>
    <source>
        <strain evidence="4">DSM 22066 / NBRC 105507 / MRE50</strain>
    </source>
</reference>
<keyword evidence="1" id="KW-0472">Membrane</keyword>
<feature type="domain" description="Archaeal Type IV pilin N-terminal" evidence="2">
    <location>
        <begin position="15"/>
        <end position="90"/>
    </location>
</feature>
<feature type="transmembrane region" description="Helical" evidence="1">
    <location>
        <begin position="20"/>
        <end position="42"/>
    </location>
</feature>
<organism evidence="3 4">
    <name type="scientific">Methanocella arvoryzae (strain DSM 22066 / NBRC 105507 / MRE50)</name>
    <dbReference type="NCBI Taxonomy" id="351160"/>
    <lineage>
        <taxon>Archaea</taxon>
        <taxon>Methanobacteriati</taxon>
        <taxon>Methanobacteriota</taxon>
        <taxon>Stenosarchaea group</taxon>
        <taxon>Methanomicrobia</taxon>
        <taxon>Methanocellales</taxon>
        <taxon>Methanocellaceae</taxon>
        <taxon>Methanocella</taxon>
    </lineage>
</organism>
<dbReference type="AlphaFoldDB" id="Q0W8V7"/>
<evidence type="ECO:0000313" key="3">
    <source>
        <dbReference type="EMBL" id="CAJ35186.1"/>
    </source>
</evidence>
<keyword evidence="1" id="KW-0812">Transmembrane</keyword>
<dbReference type="Pfam" id="PF07790">
    <property type="entry name" value="Pilin_N"/>
    <property type="match status" value="1"/>
</dbReference>